<evidence type="ECO:0000313" key="3">
    <source>
        <dbReference type="Proteomes" id="UP000502928"/>
    </source>
</evidence>
<evidence type="ECO:0000259" key="1">
    <source>
        <dbReference type="Pfam" id="PF00753"/>
    </source>
</evidence>
<reference evidence="2 3" key="1">
    <citation type="submission" date="2020-02" db="EMBL/GenBank/DDBJ databases">
        <title>Complete genome of Muricauda sp. 501str8.</title>
        <authorList>
            <person name="Dong B."/>
            <person name="Zhu S."/>
            <person name="Yang J."/>
            <person name="Chen J."/>
        </authorList>
    </citation>
    <scope>NUCLEOTIDE SEQUENCE [LARGE SCALE GENOMIC DNA]</scope>
    <source>
        <strain evidence="2 3">501str8</strain>
    </source>
</reference>
<accession>A0A6G7J677</accession>
<name>A0A6G7J677_9FLAO</name>
<dbReference type="SUPFAM" id="SSF56281">
    <property type="entry name" value="Metallo-hydrolase/oxidoreductase"/>
    <property type="match status" value="1"/>
</dbReference>
<keyword evidence="3" id="KW-1185">Reference proteome</keyword>
<organism evidence="2 3">
    <name type="scientific">Flagellimonas oceani</name>
    <dbReference type="NCBI Taxonomy" id="2698672"/>
    <lineage>
        <taxon>Bacteria</taxon>
        <taxon>Pseudomonadati</taxon>
        <taxon>Bacteroidota</taxon>
        <taxon>Flavobacteriia</taxon>
        <taxon>Flavobacteriales</taxon>
        <taxon>Flavobacteriaceae</taxon>
        <taxon>Flagellimonas</taxon>
    </lineage>
</organism>
<protein>
    <submittedName>
        <fullName evidence="2">MBL fold metallo-hydrolase</fullName>
    </submittedName>
</protein>
<dbReference type="Pfam" id="PF00753">
    <property type="entry name" value="Lactamase_B"/>
    <property type="match status" value="1"/>
</dbReference>
<dbReference type="Proteomes" id="UP000502928">
    <property type="component" value="Chromosome"/>
</dbReference>
<keyword evidence="2" id="KW-0378">Hydrolase</keyword>
<dbReference type="RefSeq" id="WP_166249682.1">
    <property type="nucleotide sequence ID" value="NZ_CP049616.1"/>
</dbReference>
<dbReference type="PANTHER" id="PTHR30619:SF1">
    <property type="entry name" value="RECOMBINATION PROTEIN 2"/>
    <property type="match status" value="1"/>
</dbReference>
<dbReference type="GO" id="GO:0016787">
    <property type="term" value="F:hydrolase activity"/>
    <property type="evidence" value="ECO:0007669"/>
    <property type="project" value="UniProtKB-KW"/>
</dbReference>
<dbReference type="AlphaFoldDB" id="A0A6G7J677"/>
<dbReference type="PANTHER" id="PTHR30619">
    <property type="entry name" value="DNA INTERNALIZATION/COMPETENCE PROTEIN COMEC/REC2"/>
    <property type="match status" value="1"/>
</dbReference>
<dbReference type="KEGG" id="mut:GVT53_16995"/>
<dbReference type="InterPro" id="IPR036866">
    <property type="entry name" value="RibonucZ/Hydroxyglut_hydro"/>
</dbReference>
<proteinExistence type="predicted"/>
<gene>
    <name evidence="2" type="ORF">GVT53_16995</name>
</gene>
<dbReference type="InterPro" id="IPR052159">
    <property type="entry name" value="Competence_DNA_uptake"/>
</dbReference>
<feature type="domain" description="Metallo-beta-lactamase" evidence="1">
    <location>
        <begin position="24"/>
        <end position="89"/>
    </location>
</feature>
<evidence type="ECO:0000313" key="2">
    <source>
        <dbReference type="EMBL" id="QII46306.1"/>
    </source>
</evidence>
<dbReference type="Gene3D" id="3.60.15.10">
    <property type="entry name" value="Ribonuclease Z/Hydroxyacylglutathione hydrolase-like"/>
    <property type="match status" value="1"/>
</dbReference>
<dbReference type="EMBL" id="CP049616">
    <property type="protein sequence ID" value="QII46306.1"/>
    <property type="molecule type" value="Genomic_DNA"/>
</dbReference>
<sequence>MDFSIDMLDLGNADCQIIWTKTNGQDFVTIIDGGNPKDATTIIAHYEKYIKPHVIKDCPILIINTHPHKDHIGGLADIVHYFKSQIVRFYYNDPTLYIDEARRTDIRGLYESILYSNRKVKRIMESLQDVDDLKIVLNQYNIVPLEAFSDTQLDHNLFEIVGPSKEFYLEQLDYFTNIKSLKFMGLNTLKESEVNEVEEGLIPCKILDEKNDSSAENLTSVLTKFTDSSGRKYLFTADAGIDSFESATQNGYDLKNLHICQLPHHGSRRNISTNWVSYFNPNHFWVSANGSAKHPRKAVISCIKKNLSNCSVYSTHKGGTKHINSTSNLFPKRNWNTAKPL</sequence>
<dbReference type="InterPro" id="IPR001279">
    <property type="entry name" value="Metallo-B-lactamas"/>
</dbReference>